<evidence type="ECO:0000313" key="2">
    <source>
        <dbReference type="Proteomes" id="UP000248925"/>
    </source>
</evidence>
<comment type="caution">
    <text evidence="1">The sequence shown here is derived from an EMBL/GenBank/DDBJ whole genome shotgun (WGS) entry which is preliminary data.</text>
</comment>
<keyword evidence="2" id="KW-1185">Reference proteome</keyword>
<protein>
    <submittedName>
        <fullName evidence="1">Uncharacterized protein</fullName>
    </submittedName>
</protein>
<proteinExistence type="predicted"/>
<evidence type="ECO:0000313" key="1">
    <source>
        <dbReference type="EMBL" id="PZM12074.1"/>
    </source>
</evidence>
<organism evidence="1 2">
    <name type="scientific">Rhizobium tubonense</name>
    <dbReference type="NCBI Taxonomy" id="484088"/>
    <lineage>
        <taxon>Bacteria</taxon>
        <taxon>Pseudomonadati</taxon>
        <taxon>Pseudomonadota</taxon>
        <taxon>Alphaproteobacteria</taxon>
        <taxon>Hyphomicrobiales</taxon>
        <taxon>Rhizobiaceae</taxon>
        <taxon>Rhizobium/Agrobacterium group</taxon>
        <taxon>Rhizobium</taxon>
    </lineage>
</organism>
<dbReference type="Proteomes" id="UP000248925">
    <property type="component" value="Unassembled WGS sequence"/>
</dbReference>
<accession>A0A2W4D3L7</accession>
<sequence>MDTVFERMCAECGLDPLNGDGLEFEDQEELVRCIWQVNQLNADHAKIRAPGFEVEVGFFKSSQRRAFSGIFEGTDVIAVSWGIIETYRGVFSGIMGLSVFSWIPQHQRDEAALWLYECAKHSIFLHELGHIWNGHTSLKQQRGIASSRDGGLSNIDLQTLEFDADSFAATHIFNFGVITHPFPIIKSELDDQFGRGATYLLMTVFAIYMVFRLEDRPADFDPDEKKLYPSTPLRQRMMAGVLVAHAGKKGLFEEQNAWDLVVQGIWTAEEVFAKWMKRPRSDTAVRAALSAEGGKYQDKLLQHWHAIRPQLDPLKRGGELPKAQYVDDESIWAT</sequence>
<name>A0A2W4D3L7_9HYPH</name>
<dbReference type="EMBL" id="PCDP01000038">
    <property type="protein sequence ID" value="PZM12074.1"/>
    <property type="molecule type" value="Genomic_DNA"/>
</dbReference>
<reference evidence="1 2" key="1">
    <citation type="journal article" date="2018" name="Sci. Rep.">
        <title>Rhizobium tumorigenes sp. nov., a novel plant tumorigenic bacterium isolated from cane gall tumors on thornless blackberry.</title>
        <authorList>
            <person name="Kuzmanovi N."/>
            <person name="Smalla K."/>
            <person name="Gronow S."/>
            <person name="PuBawska J."/>
        </authorList>
    </citation>
    <scope>NUCLEOTIDE SEQUENCE [LARGE SCALE GENOMIC DNA]</scope>
    <source>
        <strain evidence="1 2">CCBAU 85046</strain>
    </source>
</reference>
<dbReference type="RefSeq" id="WP_111161690.1">
    <property type="nucleotide sequence ID" value="NZ_PCDP01000038.1"/>
</dbReference>
<dbReference type="OrthoDB" id="8453564at2"/>
<gene>
    <name evidence="1" type="ORF">CPY51_18390</name>
</gene>
<dbReference type="AlphaFoldDB" id="A0A2W4D3L7"/>